<dbReference type="PIRSF" id="PIRSF000521">
    <property type="entry name" value="Transaminase_4ab_Lys_Orn"/>
    <property type="match status" value="1"/>
</dbReference>
<dbReference type="Gene3D" id="3.40.640.10">
    <property type="entry name" value="Type I PLP-dependent aspartate aminotransferase-like (Major domain)"/>
    <property type="match status" value="1"/>
</dbReference>
<dbReference type="GO" id="GO:0030170">
    <property type="term" value="F:pyridoxal phosphate binding"/>
    <property type="evidence" value="ECO:0007669"/>
    <property type="project" value="InterPro"/>
</dbReference>
<dbReference type="Proteomes" id="UP000005139">
    <property type="component" value="Unassembled WGS sequence"/>
</dbReference>
<dbReference type="eggNOG" id="COG0161">
    <property type="taxonomic scope" value="Bacteria"/>
</dbReference>
<dbReference type="CDD" id="cd00610">
    <property type="entry name" value="OAT_like"/>
    <property type="match status" value="1"/>
</dbReference>
<dbReference type="AlphaFoldDB" id="A1HTD7"/>
<keyword evidence="2 6" id="KW-0032">Aminotransferase</keyword>
<dbReference type="FunFam" id="3.40.640.10:FF:000014">
    <property type="entry name" value="Adenosylmethionine-8-amino-7-oxononanoate aminotransferase, probable"/>
    <property type="match status" value="1"/>
</dbReference>
<dbReference type="InterPro" id="IPR015424">
    <property type="entry name" value="PyrdxlP-dep_Trfase"/>
</dbReference>
<dbReference type="PROSITE" id="PS00600">
    <property type="entry name" value="AA_TRANSFER_CLASS_3"/>
    <property type="match status" value="1"/>
</dbReference>
<dbReference type="Pfam" id="PF00202">
    <property type="entry name" value="Aminotran_3"/>
    <property type="match status" value="1"/>
</dbReference>
<dbReference type="EMBL" id="AAWL01000024">
    <property type="protein sequence ID" value="EAX46686.1"/>
    <property type="molecule type" value="Genomic_DNA"/>
</dbReference>
<organism evidence="6 7">
    <name type="scientific">Thermosinus carboxydivorans Nor1</name>
    <dbReference type="NCBI Taxonomy" id="401526"/>
    <lineage>
        <taxon>Bacteria</taxon>
        <taxon>Bacillati</taxon>
        <taxon>Bacillota</taxon>
        <taxon>Negativicutes</taxon>
        <taxon>Selenomonadales</taxon>
        <taxon>Sporomusaceae</taxon>
        <taxon>Thermosinus</taxon>
    </lineage>
</organism>
<keyword evidence="3 6" id="KW-0808">Transferase</keyword>
<reference evidence="6 7" key="2">
    <citation type="submission" date="2007-01" db="EMBL/GenBank/DDBJ databases">
        <title>Sequencing of the draft genome and assembly of Thermosinus carboxydivorans Nor1.</title>
        <authorList>
            <consortium name="US DOE Joint Genome Institute (JGI-PGF)"/>
            <person name="Copeland A."/>
            <person name="Lucas S."/>
            <person name="Lapidus A."/>
            <person name="Barry K."/>
            <person name="Glavina del Rio T."/>
            <person name="Dalin E."/>
            <person name="Tice H."/>
            <person name="Bruce D."/>
            <person name="Pitluck S."/>
            <person name="Richardson P."/>
        </authorList>
    </citation>
    <scope>NUCLEOTIDE SEQUENCE [LARGE SCALE GENOMIC DNA]</scope>
    <source>
        <strain evidence="6 7">Nor1</strain>
    </source>
</reference>
<reference evidence="6 7" key="1">
    <citation type="submission" date="2007-01" db="EMBL/GenBank/DDBJ databases">
        <title>Annotation of the draft genome assembly of Thermosinus carboxydivorans Nor1.</title>
        <authorList>
            <consortium name="US DOE Joint Genome Institute (JGI-ORNL)"/>
            <person name="Larimer F."/>
            <person name="Land M."/>
            <person name="Hauser L."/>
        </authorList>
    </citation>
    <scope>NUCLEOTIDE SEQUENCE [LARGE SCALE GENOMIC DNA]</scope>
    <source>
        <strain evidence="6 7">Nor1</strain>
    </source>
</reference>
<evidence type="ECO:0000256" key="5">
    <source>
        <dbReference type="RuleBase" id="RU003560"/>
    </source>
</evidence>
<proteinExistence type="inferred from homology"/>
<name>A1HTD7_9FIRM</name>
<dbReference type="Gene3D" id="3.90.1150.10">
    <property type="entry name" value="Aspartate Aminotransferase, domain 1"/>
    <property type="match status" value="1"/>
</dbReference>
<comment type="caution">
    <text evidence="6">The sequence shown here is derived from an EMBL/GenBank/DDBJ whole genome shotgun (WGS) entry which is preliminary data.</text>
</comment>
<dbReference type="InterPro" id="IPR049704">
    <property type="entry name" value="Aminotrans_3_PPA_site"/>
</dbReference>
<evidence type="ECO:0000256" key="4">
    <source>
        <dbReference type="ARBA" id="ARBA00022898"/>
    </source>
</evidence>
<dbReference type="InterPro" id="IPR015422">
    <property type="entry name" value="PyrdxlP-dep_Trfase_small"/>
</dbReference>
<keyword evidence="7" id="KW-1185">Reference proteome</keyword>
<dbReference type="PANTHER" id="PTHR43094">
    <property type="entry name" value="AMINOTRANSFERASE"/>
    <property type="match status" value="1"/>
</dbReference>
<dbReference type="GO" id="GO:0008483">
    <property type="term" value="F:transaminase activity"/>
    <property type="evidence" value="ECO:0007669"/>
    <property type="project" value="UniProtKB-KW"/>
</dbReference>
<sequence length="451" mass="49246">MQGGSEMDNVFYRNLTKTYLEVDYGEGIYLYDKDGNRYMDACSGAAVSNLGHAHPRVIRAMTEQAQKVAFSHLSRWTSGPIKELADLVASLAPGSLNKLYLVSGGSEATEAALKMARQYYLERDGKTGKYRVISRWKSFHGNTIGALSMTGDKRRKKYTPLLLNFPHVAPAYCYRCPFGKEQETCAVECALDLERVIKLEGADTIAAFIAEPVGGAACGAIVPHKDYFKIVREICDHYDILLIADEVMTGFGRTGAMFAIEDYGVIPDMICAAKGMSAGYSPLGAVIVKDEIYETFKQGSGIFVHGHTYGGNPLSAAVAVAVIRTLIEDKLVENSRVVGSYLLEKLREKLQPFWFVGDVRGKGLMQGVEIVKNKATKEPFPAALGLAEKLTVTLMKHGVVVYPGSGNADGENGDQFLLAPPLIITKEQADELVEAMVAGFAEFDKSISQYK</sequence>
<accession>A1HTD7</accession>
<dbReference type="PANTHER" id="PTHR43094:SF1">
    <property type="entry name" value="AMINOTRANSFERASE CLASS-III"/>
    <property type="match status" value="1"/>
</dbReference>
<dbReference type="SUPFAM" id="SSF53383">
    <property type="entry name" value="PLP-dependent transferases"/>
    <property type="match status" value="1"/>
</dbReference>
<keyword evidence="4 5" id="KW-0663">Pyridoxal phosphate</keyword>
<protein>
    <submittedName>
        <fullName evidence="6">Aminotransferase class-III</fullName>
    </submittedName>
</protein>
<evidence type="ECO:0000256" key="3">
    <source>
        <dbReference type="ARBA" id="ARBA00022679"/>
    </source>
</evidence>
<evidence type="ECO:0000256" key="1">
    <source>
        <dbReference type="ARBA" id="ARBA00008954"/>
    </source>
</evidence>
<comment type="similarity">
    <text evidence="1 5">Belongs to the class-III pyridoxal-phosphate-dependent aminotransferase family.</text>
</comment>
<dbReference type="NCBIfam" id="NF005685">
    <property type="entry name" value="PRK07483.1"/>
    <property type="match status" value="1"/>
</dbReference>
<gene>
    <name evidence="6" type="ORF">TcarDRAFT_0453</name>
</gene>
<dbReference type="InterPro" id="IPR005814">
    <property type="entry name" value="Aminotrans_3"/>
</dbReference>
<evidence type="ECO:0000256" key="2">
    <source>
        <dbReference type="ARBA" id="ARBA00022576"/>
    </source>
</evidence>
<evidence type="ECO:0000313" key="7">
    <source>
        <dbReference type="Proteomes" id="UP000005139"/>
    </source>
</evidence>
<evidence type="ECO:0000313" key="6">
    <source>
        <dbReference type="EMBL" id="EAX46686.1"/>
    </source>
</evidence>
<dbReference type="InterPro" id="IPR015421">
    <property type="entry name" value="PyrdxlP-dep_Trfase_major"/>
</dbReference>